<evidence type="ECO:0000256" key="2">
    <source>
        <dbReference type="PIRNR" id="PIRNR016661"/>
    </source>
</evidence>
<dbReference type="Pfam" id="PF02632">
    <property type="entry name" value="BioY"/>
    <property type="match status" value="1"/>
</dbReference>
<dbReference type="OrthoDB" id="9803495at2"/>
<reference evidence="4 5" key="1">
    <citation type="submission" date="2014-05" db="EMBL/GenBank/DDBJ databases">
        <title>Draft Genome Sequence of Nitratireductor basaltis Strain UMTGB225, A Marine Bacterium Isolated from Green Barrel Tunicate.</title>
        <authorList>
            <person name="Gan H.Y."/>
        </authorList>
    </citation>
    <scope>NUCLEOTIDE SEQUENCE [LARGE SCALE GENOMIC DNA]</scope>
    <source>
        <strain evidence="4 5">UMTGB225</strain>
    </source>
</reference>
<feature type="transmembrane region" description="Helical" evidence="3">
    <location>
        <begin position="99"/>
        <end position="117"/>
    </location>
</feature>
<comment type="subcellular location">
    <subcellularLocation>
        <location evidence="2">Cell membrane</location>
        <topology evidence="2">Multi-pass membrane protein</topology>
    </subcellularLocation>
</comment>
<dbReference type="AlphaFoldDB" id="A0A084U980"/>
<evidence type="ECO:0000313" key="5">
    <source>
        <dbReference type="Proteomes" id="UP000053675"/>
    </source>
</evidence>
<comment type="similarity">
    <text evidence="1 2">Belongs to the BioY family.</text>
</comment>
<feature type="transmembrane region" description="Helical" evidence="3">
    <location>
        <begin position="129"/>
        <end position="153"/>
    </location>
</feature>
<evidence type="ECO:0000256" key="1">
    <source>
        <dbReference type="ARBA" id="ARBA00010692"/>
    </source>
</evidence>
<gene>
    <name evidence="4" type="ORF">EL18_00532</name>
</gene>
<dbReference type="eggNOG" id="COG1268">
    <property type="taxonomic scope" value="Bacteria"/>
</dbReference>
<keyword evidence="2" id="KW-1003">Cell membrane</keyword>
<sequence length="192" mass="19936">MTEIATPAFSPLRLEERSLAYKASAVLFGTIGLAVASRIEVPMVPVPITMQTFAICMVGALYGARLGTLTVLAWLGQAMIGLPVLAGGAGGLAHFAGPTGGYLAAFPLMALLVGWFAERGWNHQRPMLAFTSMLAANLLCLALGGAWLAGLIGLEKAVTLGVTPFILGGALKSALGAASLVALDRGWMRKKR</sequence>
<keyword evidence="3" id="KW-0812">Transmembrane</keyword>
<dbReference type="STRING" id="472175.EL18_00532"/>
<dbReference type="Proteomes" id="UP000053675">
    <property type="component" value="Unassembled WGS sequence"/>
</dbReference>
<feature type="transmembrane region" description="Helical" evidence="3">
    <location>
        <begin position="165"/>
        <end position="183"/>
    </location>
</feature>
<keyword evidence="5" id="KW-1185">Reference proteome</keyword>
<dbReference type="PANTHER" id="PTHR34295">
    <property type="entry name" value="BIOTIN TRANSPORTER BIOY"/>
    <property type="match status" value="1"/>
</dbReference>
<dbReference type="PIRSF" id="PIRSF016661">
    <property type="entry name" value="BioY"/>
    <property type="match status" value="1"/>
</dbReference>
<organism evidence="4 5">
    <name type="scientific">Nitratireductor basaltis</name>
    <dbReference type="NCBI Taxonomy" id="472175"/>
    <lineage>
        <taxon>Bacteria</taxon>
        <taxon>Pseudomonadati</taxon>
        <taxon>Pseudomonadota</taxon>
        <taxon>Alphaproteobacteria</taxon>
        <taxon>Hyphomicrobiales</taxon>
        <taxon>Phyllobacteriaceae</taxon>
        <taxon>Nitratireductor</taxon>
    </lineage>
</organism>
<keyword evidence="3" id="KW-1133">Transmembrane helix</keyword>
<evidence type="ECO:0000256" key="3">
    <source>
        <dbReference type="SAM" id="Phobius"/>
    </source>
</evidence>
<proteinExistence type="inferred from homology"/>
<dbReference type="GO" id="GO:0015225">
    <property type="term" value="F:biotin transmembrane transporter activity"/>
    <property type="evidence" value="ECO:0007669"/>
    <property type="project" value="UniProtKB-UniRule"/>
</dbReference>
<dbReference type="Gene3D" id="1.10.1760.20">
    <property type="match status" value="1"/>
</dbReference>
<name>A0A084U980_9HYPH</name>
<comment type="caution">
    <text evidence="4">The sequence shown here is derived from an EMBL/GenBank/DDBJ whole genome shotgun (WGS) entry which is preliminary data.</text>
</comment>
<keyword evidence="2 3" id="KW-0472">Membrane</keyword>
<accession>A0A084U980</accession>
<evidence type="ECO:0000313" key="4">
    <source>
        <dbReference type="EMBL" id="KFB09516.1"/>
    </source>
</evidence>
<dbReference type="EMBL" id="JMQM01000001">
    <property type="protein sequence ID" value="KFB09516.1"/>
    <property type="molecule type" value="Genomic_DNA"/>
</dbReference>
<dbReference type="RefSeq" id="WP_036479500.1">
    <property type="nucleotide sequence ID" value="NZ_JMQM01000001.1"/>
</dbReference>
<protein>
    <recommendedName>
        <fullName evidence="2">Biotin transporter</fullName>
    </recommendedName>
</protein>
<dbReference type="InterPro" id="IPR003784">
    <property type="entry name" value="BioY"/>
</dbReference>
<dbReference type="PATRIC" id="fig|472175.3.peg.552"/>
<keyword evidence="2" id="KW-0813">Transport</keyword>
<dbReference type="PANTHER" id="PTHR34295:SF1">
    <property type="entry name" value="BIOTIN TRANSPORTER BIOY"/>
    <property type="match status" value="1"/>
</dbReference>
<dbReference type="GO" id="GO:0005886">
    <property type="term" value="C:plasma membrane"/>
    <property type="evidence" value="ECO:0007669"/>
    <property type="project" value="UniProtKB-SubCell"/>
</dbReference>